<dbReference type="GO" id="GO:0003677">
    <property type="term" value="F:DNA binding"/>
    <property type="evidence" value="ECO:0007669"/>
    <property type="project" value="InterPro"/>
</dbReference>
<feature type="modified residue" description="4-aspartylphosphate" evidence="5">
    <location>
        <position position="58"/>
    </location>
</feature>
<evidence type="ECO:0000313" key="9">
    <source>
        <dbReference type="Proteomes" id="UP000030019"/>
    </source>
</evidence>
<dbReference type="PANTHER" id="PTHR37299">
    <property type="entry name" value="TRANSCRIPTIONAL REGULATOR-RELATED"/>
    <property type="match status" value="1"/>
</dbReference>
<name>A0A0A0DIQ1_9STRE</name>
<dbReference type="PANTHER" id="PTHR37299:SF3">
    <property type="entry name" value="STAGE 0 SPORULATION PROTEIN A HOMOLOG"/>
    <property type="match status" value="1"/>
</dbReference>
<proteinExistence type="predicted"/>
<dbReference type="RefSeq" id="WP_037615056.1">
    <property type="nucleotide sequence ID" value="NZ_JAJBHU010000001.1"/>
</dbReference>
<feature type="domain" description="HTH LytTR-type" evidence="7">
    <location>
        <begin position="142"/>
        <end position="246"/>
    </location>
</feature>
<dbReference type="InterPro" id="IPR007492">
    <property type="entry name" value="LytTR_DNA-bd_dom"/>
</dbReference>
<organism evidence="8 9">
    <name type="scientific">Streptococcus sinensis</name>
    <dbReference type="NCBI Taxonomy" id="176090"/>
    <lineage>
        <taxon>Bacteria</taxon>
        <taxon>Bacillati</taxon>
        <taxon>Bacillota</taxon>
        <taxon>Bacilli</taxon>
        <taxon>Lactobacillales</taxon>
        <taxon>Streptococcaceae</taxon>
        <taxon>Streptococcus</taxon>
    </lineage>
</organism>
<keyword evidence="3" id="KW-0010">Activator</keyword>
<accession>A0A0A0DIQ1</accession>
<feature type="domain" description="Response regulatory" evidence="6">
    <location>
        <begin position="2"/>
        <end position="125"/>
    </location>
</feature>
<dbReference type="SUPFAM" id="SSF52172">
    <property type="entry name" value="CheY-like"/>
    <property type="match status" value="1"/>
</dbReference>
<dbReference type="eggNOG" id="COG3279">
    <property type="taxonomic scope" value="Bacteria"/>
</dbReference>
<evidence type="ECO:0000259" key="7">
    <source>
        <dbReference type="PROSITE" id="PS50930"/>
    </source>
</evidence>
<keyword evidence="1" id="KW-0963">Cytoplasm</keyword>
<dbReference type="PROSITE" id="PS50110">
    <property type="entry name" value="RESPONSE_REGULATORY"/>
    <property type="match status" value="1"/>
</dbReference>
<dbReference type="PROSITE" id="PS50930">
    <property type="entry name" value="HTH_LYTTR"/>
    <property type="match status" value="1"/>
</dbReference>
<reference evidence="8 9" key="1">
    <citation type="submission" date="2014-06" db="EMBL/GenBank/DDBJ databases">
        <authorList>
            <person name="Teng J.L."/>
            <person name="Huang Y."/>
            <person name="Tse H."/>
            <person name="Lau S.K."/>
            <person name="Woo P.C."/>
        </authorList>
    </citation>
    <scope>NUCLEOTIDE SEQUENCE [LARGE SCALE GENOMIC DNA]</scope>
    <source>
        <strain evidence="8 9">HKU4</strain>
    </source>
</reference>
<dbReference type="EMBL" id="JPEN01000029">
    <property type="protein sequence ID" value="KGM37870.1"/>
    <property type="molecule type" value="Genomic_DNA"/>
</dbReference>
<dbReference type="Gene3D" id="2.40.50.1020">
    <property type="entry name" value="LytTr DNA-binding domain"/>
    <property type="match status" value="1"/>
</dbReference>
<dbReference type="InterPro" id="IPR011006">
    <property type="entry name" value="CheY-like_superfamily"/>
</dbReference>
<dbReference type="Pfam" id="PF00072">
    <property type="entry name" value="Response_reg"/>
    <property type="match status" value="1"/>
</dbReference>
<comment type="function">
    <text evidence="4">Required for high-level post-exponential phase expression of a series of secreted proteins.</text>
</comment>
<dbReference type="SMART" id="SM00850">
    <property type="entry name" value="LytTR"/>
    <property type="match status" value="1"/>
</dbReference>
<dbReference type="InterPro" id="IPR001789">
    <property type="entry name" value="Sig_transdc_resp-reg_receiver"/>
</dbReference>
<keyword evidence="9" id="KW-1185">Reference proteome</keyword>
<keyword evidence="2" id="KW-0902">Two-component regulatory system</keyword>
<evidence type="ECO:0000256" key="4">
    <source>
        <dbReference type="ARBA" id="ARBA00037164"/>
    </source>
</evidence>
<dbReference type="Pfam" id="PF04397">
    <property type="entry name" value="LytTR"/>
    <property type="match status" value="1"/>
</dbReference>
<comment type="caution">
    <text evidence="8">The sequence shown here is derived from an EMBL/GenBank/DDBJ whole genome shotgun (WGS) entry which is preliminary data.</text>
</comment>
<evidence type="ECO:0000259" key="6">
    <source>
        <dbReference type="PROSITE" id="PS50110"/>
    </source>
</evidence>
<dbReference type="PATRIC" id="fig|176090.4.peg.360"/>
<dbReference type="STRING" id="176090.SSIN_0362"/>
<gene>
    <name evidence="8" type="ORF">SSIN_0362</name>
</gene>
<dbReference type="CDD" id="cd17533">
    <property type="entry name" value="REC_LytTR_AgrA-like"/>
    <property type="match status" value="1"/>
</dbReference>
<evidence type="ECO:0000256" key="5">
    <source>
        <dbReference type="PROSITE-ProRule" id="PRU00169"/>
    </source>
</evidence>
<dbReference type="InterPro" id="IPR046947">
    <property type="entry name" value="LytR-like"/>
</dbReference>
<evidence type="ECO:0000256" key="3">
    <source>
        <dbReference type="ARBA" id="ARBA00023159"/>
    </source>
</evidence>
<dbReference type="SMART" id="SM00448">
    <property type="entry name" value="REC"/>
    <property type="match status" value="1"/>
</dbReference>
<dbReference type="AlphaFoldDB" id="A0A0A0DIQ1"/>
<dbReference type="Proteomes" id="UP000030019">
    <property type="component" value="Unassembled WGS sequence"/>
</dbReference>
<keyword evidence="5" id="KW-0597">Phosphoprotein</keyword>
<dbReference type="Gene3D" id="3.40.50.2300">
    <property type="match status" value="1"/>
</dbReference>
<dbReference type="GO" id="GO:0000156">
    <property type="term" value="F:phosphorelay response regulator activity"/>
    <property type="evidence" value="ECO:0007669"/>
    <property type="project" value="InterPro"/>
</dbReference>
<evidence type="ECO:0000313" key="8">
    <source>
        <dbReference type="EMBL" id="KGM37870.1"/>
    </source>
</evidence>
<evidence type="ECO:0000256" key="1">
    <source>
        <dbReference type="ARBA" id="ARBA00022490"/>
    </source>
</evidence>
<evidence type="ECO:0000256" key="2">
    <source>
        <dbReference type="ARBA" id="ARBA00023012"/>
    </source>
</evidence>
<sequence>MRILALEDTLSHQVRMETILAEIADEMGLDIQVKITGKIQEFKEYVENEDVNQIYFLDIDIKGEETKGLEVARFIRHHNPYAIIVFVTSKSEFATMTFKYKVSALDFIDKDINDTSFKKRIKDCIIYTKNTLIANTNMVDYFEYSYRGNDVRVPFNDILYIETSGSSHKLRIVGKNFIKEFYGTISSVQEQDEKTKRFFSSHKSFLANIDNIRDYDKKTKEIVFYEGHRCPVSRLRIKYLKEILKNKSKK</sequence>
<protein>
    <submittedName>
        <fullName evidence="8">Response regulator of the competence regulon ComE</fullName>
    </submittedName>
</protein>